<keyword evidence="3" id="KW-1185">Reference proteome</keyword>
<dbReference type="Proteomes" id="UP001235939">
    <property type="component" value="Chromosome 02"/>
</dbReference>
<dbReference type="EMBL" id="CP092864">
    <property type="protein sequence ID" value="UYV63533.1"/>
    <property type="molecule type" value="Genomic_DNA"/>
</dbReference>
<gene>
    <name evidence="2" type="ORF">LAZ67_2004553</name>
</gene>
<evidence type="ECO:0000313" key="3">
    <source>
        <dbReference type="Proteomes" id="UP001235939"/>
    </source>
</evidence>
<sequence>MSEQSWSCAMVGGSLGQLRVHCLRCARGLEMVGGAGHLTPAVGALRPRGWGGTSCVLPRVVSFFGIVVFSPLSESGSDSIGSFGSSSLPCSIFLYRQWSTCLLVPWRPLSCRLFGTGESVISWDLWDQCYLMLDEPRCQLYRAVVVEGDTAGPKQICLENEDRQYGRQREETDIIAPEADMPNRGRSESLPIETSRQQRDSGLVDQNDGGISVESSRSPDPEASNEGPILRRNPPRKRRPPSRYSCM</sequence>
<evidence type="ECO:0000313" key="2">
    <source>
        <dbReference type="EMBL" id="UYV63533.1"/>
    </source>
</evidence>
<name>A0ABY6K4U8_9ARAC</name>
<accession>A0ABY6K4U8</accession>
<feature type="compositionally biased region" description="Basic and acidic residues" evidence="1">
    <location>
        <begin position="162"/>
        <end position="172"/>
    </location>
</feature>
<feature type="region of interest" description="Disordered" evidence="1">
    <location>
        <begin position="162"/>
        <end position="247"/>
    </location>
</feature>
<evidence type="ECO:0000256" key="1">
    <source>
        <dbReference type="SAM" id="MobiDB-lite"/>
    </source>
</evidence>
<proteinExistence type="predicted"/>
<organism evidence="2 3">
    <name type="scientific">Cordylochernes scorpioides</name>
    <dbReference type="NCBI Taxonomy" id="51811"/>
    <lineage>
        <taxon>Eukaryota</taxon>
        <taxon>Metazoa</taxon>
        <taxon>Ecdysozoa</taxon>
        <taxon>Arthropoda</taxon>
        <taxon>Chelicerata</taxon>
        <taxon>Arachnida</taxon>
        <taxon>Pseudoscorpiones</taxon>
        <taxon>Cheliferoidea</taxon>
        <taxon>Chernetidae</taxon>
        <taxon>Cordylochernes</taxon>
    </lineage>
</organism>
<reference evidence="2 3" key="1">
    <citation type="submission" date="2022-01" db="EMBL/GenBank/DDBJ databases">
        <title>A chromosomal length assembly of Cordylochernes scorpioides.</title>
        <authorList>
            <person name="Zeh D."/>
            <person name="Zeh J."/>
        </authorList>
    </citation>
    <scope>NUCLEOTIDE SEQUENCE [LARGE SCALE GENOMIC DNA]</scope>
    <source>
        <strain evidence="2">IN4F17</strain>
        <tissue evidence="2">Whole Body</tissue>
    </source>
</reference>
<protein>
    <submittedName>
        <fullName evidence="2">Uncharacterized protein</fullName>
    </submittedName>
</protein>